<feature type="region of interest" description="Disordered" evidence="1">
    <location>
        <begin position="51"/>
        <end position="71"/>
    </location>
</feature>
<keyword evidence="3" id="KW-1185">Reference proteome</keyword>
<organism evidence="2 3">
    <name type="scientific">Mucuna pruriens</name>
    <name type="common">Velvet bean</name>
    <name type="synonym">Dolichos pruriens</name>
    <dbReference type="NCBI Taxonomy" id="157652"/>
    <lineage>
        <taxon>Eukaryota</taxon>
        <taxon>Viridiplantae</taxon>
        <taxon>Streptophyta</taxon>
        <taxon>Embryophyta</taxon>
        <taxon>Tracheophyta</taxon>
        <taxon>Spermatophyta</taxon>
        <taxon>Magnoliopsida</taxon>
        <taxon>eudicotyledons</taxon>
        <taxon>Gunneridae</taxon>
        <taxon>Pentapetalae</taxon>
        <taxon>rosids</taxon>
        <taxon>fabids</taxon>
        <taxon>Fabales</taxon>
        <taxon>Fabaceae</taxon>
        <taxon>Papilionoideae</taxon>
        <taxon>50 kb inversion clade</taxon>
        <taxon>NPAAA clade</taxon>
        <taxon>indigoferoid/millettioid clade</taxon>
        <taxon>Phaseoleae</taxon>
        <taxon>Mucuna</taxon>
    </lineage>
</organism>
<name>A0A371G8X3_MUCPR</name>
<evidence type="ECO:0000256" key="1">
    <source>
        <dbReference type="SAM" id="MobiDB-lite"/>
    </source>
</evidence>
<dbReference type="EMBL" id="QJKJ01006360">
    <property type="protein sequence ID" value="RDX87002.1"/>
    <property type="molecule type" value="Genomic_DNA"/>
</dbReference>
<accession>A0A371G8X3</accession>
<evidence type="ECO:0000313" key="3">
    <source>
        <dbReference type="Proteomes" id="UP000257109"/>
    </source>
</evidence>
<feature type="non-terminal residue" evidence="2">
    <location>
        <position position="1"/>
    </location>
</feature>
<evidence type="ECO:0000313" key="2">
    <source>
        <dbReference type="EMBL" id="RDX87002.1"/>
    </source>
</evidence>
<sequence length="204" mass="22805">MVHSGVSLDRGGVGQELGSQRSSTDPLHDLDLGIEITLRRLSKARNIVVNNSNSSNSISSSNNSNPVTNNSDSFEYSSINNFAKSEQMKNNDRTLKELAIRDVTYESKSGLIHLLPKFHGLAGEDPHKHLKEFHVVCSIIRPQGILEDYIKMKAFPFSLDGAAISATSSLQHLGRHETHVFGEVLFDITNYDHQERNMWDKPTF</sequence>
<feature type="region of interest" description="Disordered" evidence="1">
    <location>
        <begin position="1"/>
        <end position="26"/>
    </location>
</feature>
<protein>
    <submittedName>
        <fullName evidence="2">Uncharacterized protein</fullName>
    </submittedName>
</protein>
<gene>
    <name evidence="2" type="ORF">CR513_31585</name>
</gene>
<dbReference type="AlphaFoldDB" id="A0A371G8X3"/>
<proteinExistence type="predicted"/>
<reference evidence="2" key="1">
    <citation type="submission" date="2018-05" db="EMBL/GenBank/DDBJ databases">
        <title>Draft genome of Mucuna pruriens seed.</title>
        <authorList>
            <person name="Nnadi N.E."/>
            <person name="Vos R."/>
            <person name="Hasami M.H."/>
            <person name="Devisetty U.K."/>
            <person name="Aguiy J.C."/>
        </authorList>
    </citation>
    <scope>NUCLEOTIDE SEQUENCE [LARGE SCALE GENOMIC DNA]</scope>
    <source>
        <strain evidence="2">JCA_2017</strain>
    </source>
</reference>
<comment type="caution">
    <text evidence="2">The sequence shown here is derived from an EMBL/GenBank/DDBJ whole genome shotgun (WGS) entry which is preliminary data.</text>
</comment>
<dbReference type="Proteomes" id="UP000257109">
    <property type="component" value="Unassembled WGS sequence"/>
</dbReference>